<dbReference type="InterPro" id="IPR033139">
    <property type="entry name" value="Caspase_cys_AS"/>
</dbReference>
<dbReference type="Pfam" id="PF00656">
    <property type="entry name" value="Peptidase_C14"/>
    <property type="match status" value="1"/>
</dbReference>
<evidence type="ECO:0000256" key="16">
    <source>
        <dbReference type="RuleBase" id="RU003971"/>
    </source>
</evidence>
<dbReference type="PANTHER" id="PTHR48169:SF7">
    <property type="entry name" value="CASPASE 10"/>
    <property type="match status" value="1"/>
</dbReference>
<dbReference type="SUPFAM" id="SSF47986">
    <property type="entry name" value="DEATH domain"/>
    <property type="match status" value="2"/>
</dbReference>
<dbReference type="EC" id="3.4.22.61" evidence="14"/>
<dbReference type="PRINTS" id="PR00376">
    <property type="entry name" value="IL1BCENZYME"/>
</dbReference>
<dbReference type="SMART" id="SM00031">
    <property type="entry name" value="DED"/>
    <property type="match status" value="2"/>
</dbReference>
<evidence type="ECO:0000256" key="14">
    <source>
        <dbReference type="ARBA" id="ARBA00066479"/>
    </source>
</evidence>
<feature type="domain" description="DED" evidence="17">
    <location>
        <begin position="21"/>
        <end position="99"/>
    </location>
</feature>
<evidence type="ECO:0000256" key="11">
    <source>
        <dbReference type="ARBA" id="ARBA00023145"/>
    </source>
</evidence>
<dbReference type="FunFam" id="3.40.50.1460:FF:000008">
    <property type="entry name" value="caspase-8 isoform X1"/>
    <property type="match status" value="1"/>
</dbReference>
<proteinExistence type="inferred from homology"/>
<comment type="subcellular location">
    <subcellularLocation>
        <location evidence="2">Cytoplasm</location>
    </subcellularLocation>
    <subcellularLocation>
        <location evidence="1">Nucleus</location>
    </subcellularLocation>
</comment>
<feature type="domain" description="Caspase family p10" evidence="18">
    <location>
        <begin position="458"/>
        <end position="540"/>
    </location>
</feature>
<comment type="catalytic activity">
    <reaction evidence="13">
        <text>Strict requirement for Asp at position P1 and has a preferred cleavage sequence of (Leu/Asp/Val)-Glu-Thr-Asp-|-(Gly/Ser/Ala).</text>
        <dbReference type="EC" id="3.4.22.61"/>
    </reaction>
</comment>
<dbReference type="GO" id="GO:0006508">
    <property type="term" value="P:proteolysis"/>
    <property type="evidence" value="ECO:0007669"/>
    <property type="project" value="UniProtKB-KW"/>
</dbReference>
<evidence type="ECO:0000256" key="8">
    <source>
        <dbReference type="ARBA" id="ARBA00022737"/>
    </source>
</evidence>
<evidence type="ECO:0000259" key="17">
    <source>
        <dbReference type="PROSITE" id="PS50168"/>
    </source>
</evidence>
<dbReference type="GO" id="GO:0032991">
    <property type="term" value="C:protein-containing complex"/>
    <property type="evidence" value="ECO:0007669"/>
    <property type="project" value="UniProtKB-ARBA"/>
</dbReference>
<dbReference type="PROSITE" id="PS50208">
    <property type="entry name" value="CASPASE_P20"/>
    <property type="match status" value="1"/>
</dbReference>
<dbReference type="InterPro" id="IPR016129">
    <property type="entry name" value="Caspase_his_AS"/>
</dbReference>
<dbReference type="CDD" id="cd00045">
    <property type="entry name" value="DED"/>
    <property type="match status" value="2"/>
</dbReference>
<dbReference type="PROSITE" id="PS50207">
    <property type="entry name" value="CASPASE_P10"/>
    <property type="match status" value="1"/>
</dbReference>
<evidence type="ECO:0000256" key="12">
    <source>
        <dbReference type="ARBA" id="ARBA00023242"/>
    </source>
</evidence>
<dbReference type="SUPFAM" id="SSF52129">
    <property type="entry name" value="Caspase-like"/>
    <property type="match status" value="1"/>
</dbReference>
<keyword evidence="21" id="KW-1185">Reference proteome</keyword>
<comment type="caution">
    <text evidence="20">The sequence shown here is derived from an EMBL/GenBank/DDBJ whole genome shotgun (WGS) entry which is preliminary data.</text>
</comment>
<evidence type="ECO:0000256" key="9">
    <source>
        <dbReference type="ARBA" id="ARBA00022801"/>
    </source>
</evidence>
<reference evidence="20" key="1">
    <citation type="journal article" date="2023" name="G3 (Bethesda)">
        <title>Whole genome assembly and annotation of the endangered Caribbean coral Acropora cervicornis.</title>
        <authorList>
            <person name="Selwyn J.D."/>
            <person name="Vollmer S.V."/>
        </authorList>
    </citation>
    <scope>NUCLEOTIDE SEQUENCE</scope>
    <source>
        <strain evidence="20">K2</strain>
    </source>
</reference>
<feature type="domain" description="DED" evidence="17">
    <location>
        <begin position="121"/>
        <end position="197"/>
    </location>
</feature>
<evidence type="ECO:0000313" key="20">
    <source>
        <dbReference type="EMBL" id="KAK2565888.1"/>
    </source>
</evidence>
<dbReference type="InterPro" id="IPR001875">
    <property type="entry name" value="DED_dom"/>
</dbReference>
<dbReference type="InterPro" id="IPR015917">
    <property type="entry name" value="Pept_C14A"/>
</dbReference>
<evidence type="ECO:0000256" key="15">
    <source>
        <dbReference type="ARBA" id="ARBA00068172"/>
    </source>
</evidence>
<feature type="non-terminal residue" evidence="20">
    <location>
        <position position="1"/>
    </location>
</feature>
<comment type="similarity">
    <text evidence="3 16">Belongs to the peptidase C14A family.</text>
</comment>
<dbReference type="GO" id="GO:0005737">
    <property type="term" value="C:cytoplasm"/>
    <property type="evidence" value="ECO:0007669"/>
    <property type="project" value="UniProtKB-SubCell"/>
</dbReference>
<evidence type="ECO:0000313" key="21">
    <source>
        <dbReference type="Proteomes" id="UP001249851"/>
    </source>
</evidence>
<dbReference type="InterPro" id="IPR011600">
    <property type="entry name" value="Pept_C14_caspase"/>
</dbReference>
<reference evidence="20" key="2">
    <citation type="journal article" date="2023" name="Science">
        <title>Genomic signatures of disease resistance in endangered staghorn corals.</title>
        <authorList>
            <person name="Vollmer S.V."/>
            <person name="Selwyn J.D."/>
            <person name="Despard B.A."/>
            <person name="Roesel C.L."/>
        </authorList>
    </citation>
    <scope>NUCLEOTIDE SEQUENCE</scope>
    <source>
        <strain evidence="20">K2</strain>
    </source>
</reference>
<dbReference type="PANTHER" id="PTHR48169">
    <property type="entry name" value="DED DOMAIN-CONTAINING PROTEIN"/>
    <property type="match status" value="1"/>
</dbReference>
<dbReference type="Gene3D" id="1.10.533.10">
    <property type="entry name" value="Death Domain, Fas"/>
    <property type="match status" value="2"/>
</dbReference>
<evidence type="ECO:0000256" key="3">
    <source>
        <dbReference type="ARBA" id="ARBA00010134"/>
    </source>
</evidence>
<dbReference type="InterPro" id="IPR002138">
    <property type="entry name" value="Pept_C14_p10"/>
</dbReference>
<accession>A0AAD9QR11</accession>
<dbReference type="InterPro" id="IPR001309">
    <property type="entry name" value="Pept_C14_p20"/>
</dbReference>
<keyword evidence="4" id="KW-0963">Cytoplasm</keyword>
<keyword evidence="11" id="KW-0865">Zymogen</keyword>
<dbReference type="CDD" id="cd00032">
    <property type="entry name" value="CASc"/>
    <property type="match status" value="1"/>
</dbReference>
<keyword evidence="12" id="KW-0539">Nucleus</keyword>
<dbReference type="Pfam" id="PF01335">
    <property type="entry name" value="DED"/>
    <property type="match status" value="2"/>
</dbReference>
<evidence type="ECO:0000256" key="10">
    <source>
        <dbReference type="ARBA" id="ARBA00022807"/>
    </source>
</evidence>
<dbReference type="Gene3D" id="3.40.50.1460">
    <property type="match status" value="1"/>
</dbReference>
<dbReference type="PROSITE" id="PS01121">
    <property type="entry name" value="CASPASE_HIS"/>
    <property type="match status" value="1"/>
</dbReference>
<evidence type="ECO:0000259" key="18">
    <source>
        <dbReference type="PROSITE" id="PS50207"/>
    </source>
</evidence>
<dbReference type="AlphaFoldDB" id="A0AAD9QR11"/>
<dbReference type="InterPro" id="IPR029030">
    <property type="entry name" value="Caspase-like_dom_sf"/>
</dbReference>
<dbReference type="EMBL" id="JARQWQ010000018">
    <property type="protein sequence ID" value="KAK2565888.1"/>
    <property type="molecule type" value="Genomic_DNA"/>
</dbReference>
<dbReference type="SMART" id="SM00115">
    <property type="entry name" value="CASc"/>
    <property type="match status" value="1"/>
</dbReference>
<keyword evidence="6" id="KW-0645">Protease</keyword>
<evidence type="ECO:0000256" key="2">
    <source>
        <dbReference type="ARBA" id="ARBA00004496"/>
    </source>
</evidence>
<evidence type="ECO:0000256" key="7">
    <source>
        <dbReference type="ARBA" id="ARBA00022703"/>
    </source>
</evidence>
<dbReference type="Proteomes" id="UP001249851">
    <property type="component" value="Unassembled WGS sequence"/>
</dbReference>
<keyword evidence="9" id="KW-0378">Hydrolase</keyword>
<dbReference type="GO" id="GO:0006915">
    <property type="term" value="P:apoptotic process"/>
    <property type="evidence" value="ECO:0007669"/>
    <property type="project" value="UniProtKB-KW"/>
</dbReference>
<dbReference type="GO" id="GO:0042981">
    <property type="term" value="P:regulation of apoptotic process"/>
    <property type="evidence" value="ECO:0007669"/>
    <property type="project" value="InterPro"/>
</dbReference>
<protein>
    <recommendedName>
        <fullName evidence="15">Caspase-8</fullName>
        <ecNumber evidence="14">3.4.22.61</ecNumber>
    </recommendedName>
</protein>
<dbReference type="InterPro" id="IPR011029">
    <property type="entry name" value="DEATH-like_dom_sf"/>
</dbReference>
<keyword evidence="7" id="KW-0053">Apoptosis</keyword>
<evidence type="ECO:0000259" key="19">
    <source>
        <dbReference type="PROSITE" id="PS50208"/>
    </source>
</evidence>
<keyword evidence="10" id="KW-0788">Thiol protease</keyword>
<gene>
    <name evidence="20" type="ORF">P5673_010186</name>
</gene>
<evidence type="ECO:0000256" key="1">
    <source>
        <dbReference type="ARBA" id="ARBA00004123"/>
    </source>
</evidence>
<dbReference type="GO" id="GO:0005634">
    <property type="term" value="C:nucleus"/>
    <property type="evidence" value="ECO:0007669"/>
    <property type="project" value="UniProtKB-SubCell"/>
</dbReference>
<evidence type="ECO:0000256" key="13">
    <source>
        <dbReference type="ARBA" id="ARBA00051626"/>
    </source>
</evidence>
<keyword evidence="5" id="KW-0597">Phosphoprotein</keyword>
<dbReference type="PROSITE" id="PS50168">
    <property type="entry name" value="DED"/>
    <property type="match status" value="2"/>
</dbReference>
<evidence type="ECO:0000256" key="4">
    <source>
        <dbReference type="ARBA" id="ARBA00022490"/>
    </source>
</evidence>
<dbReference type="PROSITE" id="PS01122">
    <property type="entry name" value="CASPASE_CYS"/>
    <property type="match status" value="1"/>
</dbReference>
<dbReference type="GO" id="GO:0004197">
    <property type="term" value="F:cysteine-type endopeptidase activity"/>
    <property type="evidence" value="ECO:0007669"/>
    <property type="project" value="InterPro"/>
</dbReference>
<dbReference type="GO" id="GO:0051604">
    <property type="term" value="P:protein maturation"/>
    <property type="evidence" value="ECO:0007669"/>
    <property type="project" value="UniProtKB-ARBA"/>
</dbReference>
<sequence length="543" mass="61320">PIEPKRRLVRELQSMTMAEGELNSILFILSNGMGAHDLQNLKHLCHGKIPLGDLEKAQSARDVFRIMRQKLLIRPGKLDLLESMLKQIGRADLAKKLQSGGGADTTMESEGALRRNSLEANYRGFLMTLSDELTKENVESLKFIANLPYGIEERIQNGRDFFKYLQHAGNVGPNLLSHLEDLFGKIHRMDLALKVREFQDQQMGVNTINTNKIGVAPVGNMIPRPCPAVSPVTEKQPTMHQMSDVKSPTMVLMSPADFSKPSQPSEPSEPRYPVQAMANVTELVDPLQRIGIDQEDAMPSYPMNQRPRGIALIIGNEHFGGSTLLRDRQGNEKDIEHLQELWSFLNFQVEIRRDLNSHDIFNVMREISTLDHSQFDCFVCCLLSHGKHGGIYGTDSELVEIKDITGLFKGVACPSLYNKPKLFFIQACRGEAFDDGAVMQADATEVSPEDALRRNAEPNESHFLLGYATPPGYVSWRSQIHGSWYVSKLCEVFRKYCQQFDVTSMMVKVNDEVSEAFTQRGYKQCPAPVVTLRKRIYFNNNWD</sequence>
<keyword evidence="8" id="KW-0677">Repeat</keyword>
<evidence type="ECO:0000256" key="5">
    <source>
        <dbReference type="ARBA" id="ARBA00022553"/>
    </source>
</evidence>
<evidence type="ECO:0000256" key="6">
    <source>
        <dbReference type="ARBA" id="ARBA00022670"/>
    </source>
</evidence>
<feature type="domain" description="Caspase family p20" evidence="19">
    <location>
        <begin position="307"/>
        <end position="432"/>
    </location>
</feature>
<organism evidence="20 21">
    <name type="scientific">Acropora cervicornis</name>
    <name type="common">Staghorn coral</name>
    <dbReference type="NCBI Taxonomy" id="6130"/>
    <lineage>
        <taxon>Eukaryota</taxon>
        <taxon>Metazoa</taxon>
        <taxon>Cnidaria</taxon>
        <taxon>Anthozoa</taxon>
        <taxon>Hexacorallia</taxon>
        <taxon>Scleractinia</taxon>
        <taxon>Astrocoeniina</taxon>
        <taxon>Acroporidae</taxon>
        <taxon>Acropora</taxon>
    </lineage>
</organism>
<name>A0AAD9QR11_ACRCE</name>
<dbReference type="GO" id="GO:0005886">
    <property type="term" value="C:plasma membrane"/>
    <property type="evidence" value="ECO:0007669"/>
    <property type="project" value="UniProtKB-ARBA"/>
</dbReference>